<feature type="region of interest" description="Disordered" evidence="2">
    <location>
        <begin position="1"/>
        <end position="58"/>
    </location>
</feature>
<evidence type="ECO:0000313" key="4">
    <source>
        <dbReference type="EMBL" id="OWM70119.1"/>
    </source>
</evidence>
<evidence type="ECO:0000259" key="3">
    <source>
        <dbReference type="Pfam" id="PF24670"/>
    </source>
</evidence>
<reference evidence="4" key="2">
    <citation type="submission" date="2017-06" db="EMBL/GenBank/DDBJ databases">
        <title>The pomegranate genome and the genomics of punicalagin biosynthesis.</title>
        <authorList>
            <person name="Xu C."/>
        </authorList>
    </citation>
    <scope>NUCLEOTIDE SEQUENCE [LARGE SCALE GENOMIC DNA]</scope>
    <source>
        <tissue evidence="4">Fresh leaf</tissue>
    </source>
</reference>
<dbReference type="AlphaFoldDB" id="A0A218WC84"/>
<dbReference type="OrthoDB" id="1938127at2759"/>
<dbReference type="InterPro" id="IPR056070">
    <property type="entry name" value="DUF7653"/>
</dbReference>
<name>A0A218WC84_PUNGR</name>
<dbReference type="PANTHER" id="PTHR47491:SF5">
    <property type="entry name" value="CAP-GLY DOMAIN LINKER"/>
    <property type="match status" value="1"/>
</dbReference>
<feature type="coiled-coil region" evidence="1">
    <location>
        <begin position="761"/>
        <end position="844"/>
    </location>
</feature>
<dbReference type="EMBL" id="PGOL01007665">
    <property type="protein sequence ID" value="PKI32430.1"/>
    <property type="molecule type" value="Genomic_DNA"/>
</dbReference>
<dbReference type="PANTHER" id="PTHR47491">
    <property type="entry name" value="CAP-GLY DOMAIN LINKER"/>
    <property type="match status" value="1"/>
</dbReference>
<feature type="compositionally biased region" description="Basic and acidic residues" evidence="2">
    <location>
        <begin position="119"/>
        <end position="134"/>
    </location>
</feature>
<dbReference type="Pfam" id="PF24670">
    <property type="entry name" value="DUF7653"/>
    <property type="match status" value="1"/>
</dbReference>
<evidence type="ECO:0000313" key="5">
    <source>
        <dbReference type="EMBL" id="PKI32430.1"/>
    </source>
</evidence>
<proteinExistence type="predicted"/>
<organism evidence="4 6">
    <name type="scientific">Punica granatum</name>
    <name type="common">Pomegranate</name>
    <dbReference type="NCBI Taxonomy" id="22663"/>
    <lineage>
        <taxon>Eukaryota</taxon>
        <taxon>Viridiplantae</taxon>
        <taxon>Streptophyta</taxon>
        <taxon>Embryophyta</taxon>
        <taxon>Tracheophyta</taxon>
        <taxon>Spermatophyta</taxon>
        <taxon>Magnoliopsida</taxon>
        <taxon>eudicotyledons</taxon>
        <taxon>Gunneridae</taxon>
        <taxon>Pentapetalae</taxon>
        <taxon>rosids</taxon>
        <taxon>malvids</taxon>
        <taxon>Myrtales</taxon>
        <taxon>Lythraceae</taxon>
        <taxon>Punica</taxon>
    </lineage>
</organism>
<evidence type="ECO:0000313" key="6">
    <source>
        <dbReference type="Proteomes" id="UP000197138"/>
    </source>
</evidence>
<gene>
    <name evidence="4" type="ORF">CDL15_Pgr025969</name>
    <name evidence="5" type="ORF">CRG98_047193</name>
</gene>
<reference evidence="5 7" key="3">
    <citation type="submission" date="2017-11" db="EMBL/GenBank/DDBJ databases">
        <title>De-novo sequencing of pomegranate (Punica granatum L.) genome.</title>
        <authorList>
            <person name="Akparov Z."/>
            <person name="Amiraslanov A."/>
            <person name="Hajiyeva S."/>
            <person name="Abbasov M."/>
            <person name="Kaur K."/>
            <person name="Hamwieh A."/>
            <person name="Solovyev V."/>
            <person name="Salamov A."/>
            <person name="Braich B."/>
            <person name="Kosarev P."/>
            <person name="Mahmoud A."/>
            <person name="Hajiyev E."/>
            <person name="Babayeva S."/>
            <person name="Izzatullayeva V."/>
            <person name="Mammadov A."/>
            <person name="Mammadov A."/>
            <person name="Sharifova S."/>
            <person name="Ojaghi J."/>
            <person name="Eynullazada K."/>
            <person name="Bayramov B."/>
            <person name="Abdulazimova A."/>
            <person name="Shahmuradov I."/>
        </authorList>
    </citation>
    <scope>NUCLEOTIDE SEQUENCE [LARGE SCALE GENOMIC DNA]</scope>
    <source>
        <strain evidence="5">AG2017</strain>
        <strain evidence="7">cv. AG2017</strain>
        <tissue evidence="5">Leaf</tissue>
    </source>
</reference>
<feature type="coiled-coil region" evidence="1">
    <location>
        <begin position="452"/>
        <end position="493"/>
    </location>
</feature>
<dbReference type="GeneID" id="116194937"/>
<evidence type="ECO:0000256" key="2">
    <source>
        <dbReference type="SAM" id="MobiDB-lite"/>
    </source>
</evidence>
<keyword evidence="1" id="KW-0175">Coiled coil</keyword>
<dbReference type="Proteomes" id="UP000233551">
    <property type="component" value="Unassembled WGS sequence"/>
</dbReference>
<feature type="coiled-coil region" evidence="1">
    <location>
        <begin position="324"/>
        <end position="423"/>
    </location>
</feature>
<evidence type="ECO:0000256" key="1">
    <source>
        <dbReference type="SAM" id="Coils"/>
    </source>
</evidence>
<dbReference type="STRING" id="22663.A0A218WC84"/>
<reference evidence="6" key="1">
    <citation type="journal article" date="2017" name="Plant J.">
        <title>The pomegranate (Punica granatum L.) genome and the genomics of punicalagin biosynthesis.</title>
        <authorList>
            <person name="Qin G."/>
            <person name="Xu C."/>
            <person name="Ming R."/>
            <person name="Tang H."/>
            <person name="Guyot R."/>
            <person name="Kramer E.M."/>
            <person name="Hu Y."/>
            <person name="Yi X."/>
            <person name="Qi Y."/>
            <person name="Xu X."/>
            <person name="Gao Z."/>
            <person name="Pan H."/>
            <person name="Jian J."/>
            <person name="Tian Y."/>
            <person name="Yue Z."/>
            <person name="Xu Y."/>
        </authorList>
    </citation>
    <scope>NUCLEOTIDE SEQUENCE [LARGE SCALE GENOMIC DNA]</scope>
    <source>
        <strain evidence="6">cv. Dabenzi</strain>
    </source>
</reference>
<comment type="caution">
    <text evidence="4">The sequence shown here is derived from an EMBL/GenBank/DDBJ whole genome shotgun (WGS) entry which is preliminary data.</text>
</comment>
<feature type="region of interest" description="Disordered" evidence="2">
    <location>
        <begin position="78"/>
        <end position="180"/>
    </location>
</feature>
<feature type="compositionally biased region" description="Polar residues" evidence="2">
    <location>
        <begin position="9"/>
        <end position="21"/>
    </location>
</feature>
<feature type="compositionally biased region" description="Low complexity" evidence="2">
    <location>
        <begin position="46"/>
        <end position="58"/>
    </location>
</feature>
<dbReference type="Proteomes" id="UP000197138">
    <property type="component" value="Unassembled WGS sequence"/>
</dbReference>
<evidence type="ECO:0000313" key="7">
    <source>
        <dbReference type="Proteomes" id="UP000233551"/>
    </source>
</evidence>
<feature type="domain" description="DUF7653" evidence="3">
    <location>
        <begin position="552"/>
        <end position="682"/>
    </location>
</feature>
<dbReference type="EMBL" id="MTKT01004810">
    <property type="protein sequence ID" value="OWM70119.1"/>
    <property type="molecule type" value="Genomic_DNA"/>
</dbReference>
<sequence>MKKLFFFRSSGSSNTTQPLTEKTNKEDLFENGLSCPIGQPRKHSSDSQSSNAGSGLRRSLSLSSASFFEEGFEQSNSHENSCRVIITPEKQSRTKRSSRSHNDSSGNSSNCSSNVSSKIIDRYIDGEQNQDRSRPKNIITRNQAGKDSGNRPPRAQFTAPSSPVDSAKTRPRSHSFRESKGTRLYFSSRDWVEGGLGHESPRRLAKNVIERLSQTTADFPRASSKEFDHDIPITIEDIYSGSLNKDSSSEAATRNSSPLDEPYETIGCEVPNHKCAAIDEEMDFELQRRYKVAEEKVALLSEEFERDRFVLGMSFDVSALIHTIRSLSEERMSLATEISELLQSRIAERASAKEELRLVKVEMELQLQRLEREKKELQVGLEKELDRRSNGWSSRLEKYQFEEQRLRERVRELAEQNVSLQREVSSFGEREAESRNLITYSEQQIKELSMKVEESTWQNEELHRHLSELREKCKAAEESEECIKRNFQEKEKECKELHRSVTRLLRTANEQEKTIEGLRDGFCEDDGKLEKVDKQVAKLRMEQMRLTGVELALRKEVESHRLEAESLRHENINLLSRLKGNSKDPRDSMFQLDNELWARVCCLQSQGLSLLNETTDLCSKLLALVKEKSYHEETKQGIENVGRSGLDSQFIIESDVKIQGFKRGMESLARSLQTISRLLQEKVTPLSTKQQLNDQTSEDALRSELKAESLVTSLLREKLYSKEMEVEQLRAELATAVRSTDVLRYEVQNALDSLSCVTHKLRELELQMLKKDESMNRLQSDLQDSKRELNVIRGILPKVMEERDKMWEKVKDFSEKNMLLNSEVEMLRKRIDTLDEDIHIKEGEITILKDSISKKSFDLLSSPDFTREFLLE</sequence>
<protein>
    <recommendedName>
        <fullName evidence="3">DUF7653 domain-containing protein</fullName>
    </recommendedName>
</protein>
<accession>A0A218WC84</accession>
<keyword evidence="7" id="KW-1185">Reference proteome</keyword>
<feature type="compositionally biased region" description="Low complexity" evidence="2">
    <location>
        <begin position="103"/>
        <end position="117"/>
    </location>
</feature>